<dbReference type="Gene3D" id="3.40.390.10">
    <property type="entry name" value="Collagenase (Catalytic Domain)"/>
    <property type="match status" value="1"/>
</dbReference>
<evidence type="ECO:0000313" key="9">
    <source>
        <dbReference type="Proteomes" id="UP000749559"/>
    </source>
</evidence>
<dbReference type="Proteomes" id="UP000749559">
    <property type="component" value="Unassembled WGS sequence"/>
</dbReference>
<dbReference type="GO" id="GO:0006508">
    <property type="term" value="P:proteolysis"/>
    <property type="evidence" value="ECO:0007669"/>
    <property type="project" value="UniProtKB-KW"/>
</dbReference>
<dbReference type="EC" id="3.4.24.-" evidence="7"/>
<dbReference type="Pfam" id="PF01400">
    <property type="entry name" value="Astacin"/>
    <property type="match status" value="1"/>
</dbReference>
<dbReference type="SUPFAM" id="SSF55486">
    <property type="entry name" value="Metalloproteases ('zincins'), catalytic domain"/>
    <property type="match status" value="1"/>
</dbReference>
<keyword evidence="9" id="KW-1185">Reference proteome</keyword>
<evidence type="ECO:0000256" key="7">
    <source>
        <dbReference type="RuleBase" id="RU361183"/>
    </source>
</evidence>
<feature type="non-terminal residue" evidence="8">
    <location>
        <position position="1"/>
    </location>
</feature>
<keyword evidence="2 6" id="KW-0479">Metal-binding</keyword>
<keyword evidence="3 6" id="KW-0378">Hydrolase</keyword>
<comment type="caution">
    <text evidence="8">The sequence shown here is derived from an EMBL/GenBank/DDBJ whole genome shotgun (WGS) entry which is preliminary data.</text>
</comment>
<dbReference type="EMBL" id="CAIIXF020000007">
    <property type="protein sequence ID" value="CAH1789163.1"/>
    <property type="molecule type" value="Genomic_DNA"/>
</dbReference>
<dbReference type="InterPro" id="IPR024079">
    <property type="entry name" value="MetalloPept_cat_dom_sf"/>
</dbReference>
<feature type="active site" evidence="6">
    <location>
        <position position="258"/>
    </location>
</feature>
<dbReference type="PANTHER" id="PTHR10127:SF780">
    <property type="entry name" value="METALLOENDOPEPTIDASE"/>
    <property type="match status" value="1"/>
</dbReference>
<comment type="caution">
    <text evidence="6">Lacks conserved residue(s) required for the propagation of feature annotation.</text>
</comment>
<dbReference type="InterPro" id="IPR034035">
    <property type="entry name" value="Astacin-like_dom"/>
</dbReference>
<feature type="binding site" evidence="6">
    <location>
        <position position="261"/>
    </location>
    <ligand>
        <name>Zn(2+)</name>
        <dbReference type="ChEBI" id="CHEBI:29105"/>
        <note>catalytic</note>
    </ligand>
</feature>
<organism evidence="8 9">
    <name type="scientific">Owenia fusiformis</name>
    <name type="common">Polychaete worm</name>
    <dbReference type="NCBI Taxonomy" id="6347"/>
    <lineage>
        <taxon>Eukaryota</taxon>
        <taxon>Metazoa</taxon>
        <taxon>Spiralia</taxon>
        <taxon>Lophotrochozoa</taxon>
        <taxon>Annelida</taxon>
        <taxon>Polychaeta</taxon>
        <taxon>Sedentaria</taxon>
        <taxon>Canalipalpata</taxon>
        <taxon>Sabellida</taxon>
        <taxon>Oweniida</taxon>
        <taxon>Oweniidae</taxon>
        <taxon>Owenia</taxon>
    </lineage>
</organism>
<keyword evidence="5 6" id="KW-0482">Metalloprotease</keyword>
<evidence type="ECO:0000256" key="1">
    <source>
        <dbReference type="ARBA" id="ARBA00022670"/>
    </source>
</evidence>
<feature type="binding site" evidence="6">
    <location>
        <position position="257"/>
    </location>
    <ligand>
        <name>Zn(2+)</name>
        <dbReference type="ChEBI" id="CHEBI:29105"/>
        <note>catalytic</note>
    </ligand>
</feature>
<evidence type="ECO:0000256" key="4">
    <source>
        <dbReference type="ARBA" id="ARBA00022833"/>
    </source>
</evidence>
<evidence type="ECO:0000256" key="3">
    <source>
        <dbReference type="ARBA" id="ARBA00022801"/>
    </source>
</evidence>
<sequence length="360" mass="41017">VNVRTLSAHGRNVERSKMLLRTVLSVIFATSVLASKYKGRFGHLGLSRYDPPRPGSGRILNNKDMTNNILSELTGTELDNLLEDLHISKKQGDIILNKKQLVQKIANMELREHFSDQKYRTLPNEVDLNNRAKVMHQKSEHIKEVLKKYKMQHFETISQRKRVKRKMITGNVEKWVFPIQFSFNNTYTEENKTKIREALQNWEDATCASFIESNVTAAPALHFDPLDGCYSYVGREPSATNIVSLAEGCLTTGTIEHEIGHALGLFHEQSRPDRDSFITVNISNVHPDQASNYDILSWHETLTNNIEYDYGSVMQYNKRAFTGDGGITMIAKDDMFDNTMGQDAGLSFSDIKLFNIEYCS</sequence>
<reference evidence="8" key="1">
    <citation type="submission" date="2022-03" db="EMBL/GenBank/DDBJ databases">
        <authorList>
            <person name="Martin C."/>
        </authorList>
    </citation>
    <scope>NUCLEOTIDE SEQUENCE</scope>
</reference>
<comment type="cofactor">
    <cofactor evidence="6 7">
        <name>Zn(2+)</name>
        <dbReference type="ChEBI" id="CHEBI:29105"/>
    </cofactor>
    <text evidence="6 7">Binds 1 zinc ion per subunit.</text>
</comment>
<dbReference type="OrthoDB" id="5866228at2759"/>
<dbReference type="CDD" id="cd04280">
    <property type="entry name" value="ZnMc_astacin_like"/>
    <property type="match status" value="1"/>
</dbReference>
<keyword evidence="1 6" id="KW-0645">Protease</keyword>
<accession>A0A8J1Y4V1</accession>
<evidence type="ECO:0000256" key="5">
    <source>
        <dbReference type="ARBA" id="ARBA00023049"/>
    </source>
</evidence>
<evidence type="ECO:0000256" key="2">
    <source>
        <dbReference type="ARBA" id="ARBA00022723"/>
    </source>
</evidence>
<proteinExistence type="predicted"/>
<feature type="non-terminal residue" evidence="8">
    <location>
        <position position="360"/>
    </location>
</feature>
<dbReference type="InterPro" id="IPR001506">
    <property type="entry name" value="Peptidase_M12A"/>
</dbReference>
<dbReference type="PRINTS" id="PR00480">
    <property type="entry name" value="ASTACIN"/>
</dbReference>
<dbReference type="InterPro" id="IPR006026">
    <property type="entry name" value="Peptidase_Metallo"/>
</dbReference>
<name>A0A8J1Y4V1_OWEFU</name>
<protein>
    <recommendedName>
        <fullName evidence="7">Metalloendopeptidase</fullName>
        <ecNumber evidence="7">3.4.24.-</ecNumber>
    </recommendedName>
</protein>
<gene>
    <name evidence="8" type="ORF">OFUS_LOCUS14570</name>
</gene>
<dbReference type="GO" id="GO:0004222">
    <property type="term" value="F:metalloendopeptidase activity"/>
    <property type="evidence" value="ECO:0007669"/>
    <property type="project" value="UniProtKB-UniRule"/>
</dbReference>
<dbReference type="PROSITE" id="PS51864">
    <property type="entry name" value="ASTACIN"/>
    <property type="match status" value="1"/>
</dbReference>
<dbReference type="GO" id="GO:0008270">
    <property type="term" value="F:zinc ion binding"/>
    <property type="evidence" value="ECO:0007669"/>
    <property type="project" value="UniProtKB-UniRule"/>
</dbReference>
<feature type="binding site" evidence="6">
    <location>
        <position position="267"/>
    </location>
    <ligand>
        <name>Zn(2+)</name>
        <dbReference type="ChEBI" id="CHEBI:29105"/>
        <note>catalytic</note>
    </ligand>
</feature>
<dbReference type="PANTHER" id="PTHR10127">
    <property type="entry name" value="DISCOIDIN, CUB, EGF, LAMININ , AND ZINC METALLOPROTEASE DOMAIN CONTAINING"/>
    <property type="match status" value="1"/>
</dbReference>
<dbReference type="AlphaFoldDB" id="A0A8J1Y4V1"/>
<keyword evidence="4 6" id="KW-0862">Zinc</keyword>
<evidence type="ECO:0000256" key="6">
    <source>
        <dbReference type="PROSITE-ProRule" id="PRU01211"/>
    </source>
</evidence>
<evidence type="ECO:0000313" key="8">
    <source>
        <dbReference type="EMBL" id="CAH1789163.1"/>
    </source>
</evidence>
<dbReference type="SMART" id="SM00235">
    <property type="entry name" value="ZnMc"/>
    <property type="match status" value="1"/>
</dbReference>